<dbReference type="EMBL" id="FMTM01000008">
    <property type="protein sequence ID" value="SCW77914.1"/>
    <property type="molecule type" value="Genomic_DNA"/>
</dbReference>
<evidence type="ECO:0000313" key="2">
    <source>
        <dbReference type="EMBL" id="SCW77914.1"/>
    </source>
</evidence>
<organism evidence="2 3">
    <name type="scientific">Rhizobium mongolense subsp. loessense</name>
    <dbReference type="NCBI Taxonomy" id="158890"/>
    <lineage>
        <taxon>Bacteria</taxon>
        <taxon>Pseudomonadati</taxon>
        <taxon>Pseudomonadota</taxon>
        <taxon>Alphaproteobacteria</taxon>
        <taxon>Hyphomicrobiales</taxon>
        <taxon>Rhizobiaceae</taxon>
        <taxon>Rhizobium/Agrobacterium group</taxon>
        <taxon>Rhizobium</taxon>
    </lineage>
</organism>
<dbReference type="AlphaFoldDB" id="A0A1G4T8Z2"/>
<name>A0A1G4T8Z2_9HYPH</name>
<feature type="compositionally biased region" description="Polar residues" evidence="1">
    <location>
        <begin position="1"/>
        <end position="10"/>
    </location>
</feature>
<evidence type="ECO:0000313" key="3">
    <source>
        <dbReference type="Proteomes" id="UP000199542"/>
    </source>
</evidence>
<proteinExistence type="predicted"/>
<protein>
    <submittedName>
        <fullName evidence="2">Uncharacterized protein</fullName>
    </submittedName>
</protein>
<dbReference type="Proteomes" id="UP000199542">
    <property type="component" value="Unassembled WGS sequence"/>
</dbReference>
<accession>A0A1G4T8Z2</accession>
<evidence type="ECO:0000256" key="1">
    <source>
        <dbReference type="SAM" id="MobiDB-lite"/>
    </source>
</evidence>
<sequence length="84" mass="8986">MNNLADSASFDSEDRDAPSKPGIKHLDTKATIMPTRYQSKVHSSLAAIVPECHSTGMTTGASLFFSSTTINFAGLDVLALRLTK</sequence>
<feature type="region of interest" description="Disordered" evidence="1">
    <location>
        <begin position="1"/>
        <end position="24"/>
    </location>
</feature>
<gene>
    <name evidence="2" type="ORF">SAMN02927900_04882</name>
</gene>
<reference evidence="2 3" key="1">
    <citation type="submission" date="2016-10" db="EMBL/GenBank/DDBJ databases">
        <authorList>
            <person name="de Groot N.N."/>
        </authorList>
    </citation>
    <scope>NUCLEOTIDE SEQUENCE [LARGE SCALE GENOMIC DNA]</scope>
    <source>
        <strain evidence="2 3">CGMCC 1.3401</strain>
    </source>
</reference>